<dbReference type="SMART" id="SM00717">
    <property type="entry name" value="SANT"/>
    <property type="match status" value="3"/>
</dbReference>
<keyword evidence="5" id="KW-0804">Transcription</keyword>
<evidence type="ECO:0000259" key="8">
    <source>
        <dbReference type="PROSITE" id="PS50090"/>
    </source>
</evidence>
<sequence>MMHHSPVSTLAFKHSSKSLYTVNQCCRTTGPTRRSTKGQWTAEEDEVLRKAVEHFQGKNWKKIAESFPDRTDVQCLHRWQKVLNPELIKGPWSKEEDEAIIDLVNKYGPKKWSTIAQHLPGRIGKQCRERWHNHLNPSINKEAWTQEEELALIHAHNIYGNRWAELSKFLPGRTDNAIKNHWNSSVKKKLDSYLASGLLAQFQNVPLVGNLHQPIASSSARLQYSVDDNGPAMTEGEEVSQCSQESANAGHFPSGSELSIVVIQNREEYRSNEESNQASCSEIYYMSLDDITRQESFEQKYSNEPGSSSANVDCQFNLHALPNISSHDIGQEPSQFQNDTLARSESHNMIIVPYEYQSSSMDNDAKGEQNMSITDDDCCRFLFSEAMSDECFSSGGVNNVDLSGRTSSLCQSSLPSGDRMMYTAEANQLVGSEDQKYVSREHDGLVYANDNNRIEDVVKDDNLKLVPGNSSGCGSDTMQTCYPTDEKPNVHLQQEETGGTLCYEPPRFPSLDIPFLSCDLVQSGDMQQEFSPLGIRQFMMSSMNCLTPLRLWDSPSRIDSPNALLSSAAKTFTSTPSIMKKKKRNRDLLTPLSDRRMEKKHEIDMTSTLITNFSRLDVMFDDSETQGIEDDKENCGPAFKVGEKRNSQEKIEQPPLDADSKMKNDIDTAAEIVQQPSRVLVERDMNDPSLYSPNQIGLKSDIVLSLSARSHKKPVSRLNSPCVRLKEHERLSVSVTCVQSICSSSGPGENMDDQTGNDDSFETNCIFGGTPFRKSFESPSAWKSPLFISTFMSSPRIDTEITIEDYGCFFSPGDKSYDALGWLKQIEEHTAAQYANALEVLENEPPMALTKDPSGSDQGNNDPHNQHANHYPSTSNVLVERRMLDFSECETSDKDDKGKSSAISISSPSSYLLKGCR</sequence>
<dbReference type="EMBL" id="ASHM01000197">
    <property type="protein sequence ID" value="PNY04138.1"/>
    <property type="molecule type" value="Genomic_DNA"/>
</dbReference>
<feature type="domain" description="HTH myb-type" evidence="9">
    <location>
        <begin position="140"/>
        <end position="190"/>
    </location>
</feature>
<feature type="region of interest" description="Disordered" evidence="7">
    <location>
        <begin position="889"/>
        <end position="917"/>
    </location>
</feature>
<keyword evidence="3" id="KW-0805">Transcription regulation</keyword>
<feature type="compositionally biased region" description="Low complexity" evidence="7">
    <location>
        <begin position="900"/>
        <end position="910"/>
    </location>
</feature>
<dbReference type="Gene3D" id="1.10.10.60">
    <property type="entry name" value="Homeodomain-like"/>
    <property type="match status" value="3"/>
</dbReference>
<organism evidence="10 11">
    <name type="scientific">Trifolium pratense</name>
    <name type="common">Red clover</name>
    <dbReference type="NCBI Taxonomy" id="57577"/>
    <lineage>
        <taxon>Eukaryota</taxon>
        <taxon>Viridiplantae</taxon>
        <taxon>Streptophyta</taxon>
        <taxon>Embryophyta</taxon>
        <taxon>Tracheophyta</taxon>
        <taxon>Spermatophyta</taxon>
        <taxon>Magnoliopsida</taxon>
        <taxon>eudicotyledons</taxon>
        <taxon>Gunneridae</taxon>
        <taxon>Pentapetalae</taxon>
        <taxon>rosids</taxon>
        <taxon>fabids</taxon>
        <taxon>Fabales</taxon>
        <taxon>Fabaceae</taxon>
        <taxon>Papilionoideae</taxon>
        <taxon>50 kb inversion clade</taxon>
        <taxon>NPAAA clade</taxon>
        <taxon>Hologalegina</taxon>
        <taxon>IRL clade</taxon>
        <taxon>Trifolieae</taxon>
        <taxon>Trifolium</taxon>
    </lineage>
</organism>
<evidence type="ECO:0000256" key="6">
    <source>
        <dbReference type="ARBA" id="ARBA00023242"/>
    </source>
</evidence>
<proteinExistence type="predicted"/>
<feature type="compositionally biased region" description="Polar residues" evidence="7">
    <location>
        <begin position="853"/>
        <end position="873"/>
    </location>
</feature>
<evidence type="ECO:0000313" key="11">
    <source>
        <dbReference type="Proteomes" id="UP000236291"/>
    </source>
</evidence>
<dbReference type="PROSITE" id="PS51294">
    <property type="entry name" value="HTH_MYB"/>
    <property type="match status" value="3"/>
</dbReference>
<dbReference type="STRING" id="57577.A0A2K3NM70"/>
<feature type="compositionally biased region" description="Basic and acidic residues" evidence="7">
    <location>
        <begin position="641"/>
        <end position="661"/>
    </location>
</feature>
<dbReference type="Proteomes" id="UP000236291">
    <property type="component" value="Unassembled WGS sequence"/>
</dbReference>
<name>A0A2K3NM70_TRIPR</name>
<dbReference type="PANTHER" id="PTHR45614">
    <property type="entry name" value="MYB PROTEIN-RELATED"/>
    <property type="match status" value="1"/>
</dbReference>
<protein>
    <submittedName>
        <fullName evidence="10">MYB-related protein 3r-1-like</fullName>
    </submittedName>
</protein>
<feature type="region of interest" description="Disordered" evidence="7">
    <location>
        <begin position="627"/>
        <end position="661"/>
    </location>
</feature>
<feature type="domain" description="Myb-like" evidence="8">
    <location>
        <begin position="84"/>
        <end position="135"/>
    </location>
</feature>
<accession>A0A2K3NM70</accession>
<feature type="region of interest" description="Disordered" evidence="7">
    <location>
        <begin position="846"/>
        <end position="873"/>
    </location>
</feature>
<evidence type="ECO:0000256" key="1">
    <source>
        <dbReference type="ARBA" id="ARBA00004123"/>
    </source>
</evidence>
<dbReference type="InterPro" id="IPR009057">
    <property type="entry name" value="Homeodomain-like_sf"/>
</dbReference>
<dbReference type="FunFam" id="1.10.10.60:FF:000010">
    <property type="entry name" value="Transcriptional activator Myb isoform A"/>
    <property type="match status" value="1"/>
</dbReference>
<comment type="subcellular location">
    <subcellularLocation>
        <location evidence="1">Nucleus</location>
    </subcellularLocation>
</comment>
<feature type="domain" description="HTH myb-type" evidence="9">
    <location>
        <begin position="84"/>
        <end position="139"/>
    </location>
</feature>
<dbReference type="GO" id="GO:0000981">
    <property type="term" value="F:DNA-binding transcription factor activity, RNA polymerase II-specific"/>
    <property type="evidence" value="ECO:0007669"/>
    <property type="project" value="TreeGrafter"/>
</dbReference>
<dbReference type="AlphaFoldDB" id="A0A2K3NM70"/>
<gene>
    <name evidence="10" type="ORF">L195_g000552</name>
</gene>
<dbReference type="CDD" id="cd00167">
    <property type="entry name" value="SANT"/>
    <property type="match status" value="3"/>
</dbReference>
<keyword evidence="6" id="KW-0539">Nucleus</keyword>
<dbReference type="InterPro" id="IPR017930">
    <property type="entry name" value="Myb_dom"/>
</dbReference>
<evidence type="ECO:0000313" key="10">
    <source>
        <dbReference type="EMBL" id="PNY04138.1"/>
    </source>
</evidence>
<keyword evidence="2" id="KW-0677">Repeat</keyword>
<feature type="domain" description="HTH myb-type" evidence="9">
    <location>
        <begin position="32"/>
        <end position="83"/>
    </location>
</feature>
<dbReference type="GO" id="GO:0000978">
    <property type="term" value="F:RNA polymerase II cis-regulatory region sequence-specific DNA binding"/>
    <property type="evidence" value="ECO:0007669"/>
    <property type="project" value="TreeGrafter"/>
</dbReference>
<feature type="compositionally biased region" description="Basic and acidic residues" evidence="7">
    <location>
        <begin position="889"/>
        <end position="899"/>
    </location>
</feature>
<dbReference type="FunFam" id="1.10.10.60:FF:000016">
    <property type="entry name" value="Transcriptional activator Myb isoform A"/>
    <property type="match status" value="1"/>
</dbReference>
<evidence type="ECO:0000256" key="5">
    <source>
        <dbReference type="ARBA" id="ARBA00023163"/>
    </source>
</evidence>
<dbReference type="PROSITE" id="PS50090">
    <property type="entry name" value="MYB_LIKE"/>
    <property type="match status" value="3"/>
</dbReference>
<dbReference type="GO" id="GO:0005634">
    <property type="term" value="C:nucleus"/>
    <property type="evidence" value="ECO:0007669"/>
    <property type="project" value="UniProtKB-SubCell"/>
</dbReference>
<feature type="domain" description="Myb-like" evidence="8">
    <location>
        <begin position="32"/>
        <end position="83"/>
    </location>
</feature>
<keyword evidence="4" id="KW-0238">DNA-binding</keyword>
<evidence type="ECO:0000256" key="4">
    <source>
        <dbReference type="ARBA" id="ARBA00023125"/>
    </source>
</evidence>
<comment type="caution">
    <text evidence="10">The sequence shown here is derived from an EMBL/GenBank/DDBJ whole genome shotgun (WGS) entry which is preliminary data.</text>
</comment>
<dbReference type="InterPro" id="IPR001005">
    <property type="entry name" value="SANT/Myb"/>
</dbReference>
<dbReference type="InterPro" id="IPR050560">
    <property type="entry name" value="MYB_TF"/>
</dbReference>
<dbReference type="SUPFAM" id="SSF46689">
    <property type="entry name" value="Homeodomain-like"/>
    <property type="match status" value="2"/>
</dbReference>
<dbReference type="FunFam" id="1.10.10.60:FF:000324">
    <property type="entry name" value="Transcription factor MYB3R-2"/>
    <property type="match status" value="1"/>
</dbReference>
<dbReference type="PANTHER" id="PTHR45614:SF266">
    <property type="entry name" value="TRANSCRIPTION FACTOR MYB3R-4"/>
    <property type="match status" value="1"/>
</dbReference>
<reference evidence="10 11" key="1">
    <citation type="journal article" date="2014" name="Am. J. Bot.">
        <title>Genome assembly and annotation for red clover (Trifolium pratense; Fabaceae).</title>
        <authorList>
            <person name="Istvanek J."/>
            <person name="Jaros M."/>
            <person name="Krenek A."/>
            <person name="Repkova J."/>
        </authorList>
    </citation>
    <scope>NUCLEOTIDE SEQUENCE [LARGE SCALE GENOMIC DNA]</scope>
    <source>
        <strain evidence="11">cv. Tatra</strain>
        <tissue evidence="10">Young leaves</tissue>
    </source>
</reference>
<evidence type="ECO:0000256" key="7">
    <source>
        <dbReference type="SAM" id="MobiDB-lite"/>
    </source>
</evidence>
<feature type="domain" description="Myb-like" evidence="8">
    <location>
        <begin position="136"/>
        <end position="186"/>
    </location>
</feature>
<evidence type="ECO:0000256" key="2">
    <source>
        <dbReference type="ARBA" id="ARBA00022737"/>
    </source>
</evidence>
<dbReference type="Pfam" id="PF00249">
    <property type="entry name" value="Myb_DNA-binding"/>
    <property type="match status" value="3"/>
</dbReference>
<evidence type="ECO:0000256" key="3">
    <source>
        <dbReference type="ARBA" id="ARBA00023015"/>
    </source>
</evidence>
<evidence type="ECO:0000259" key="9">
    <source>
        <dbReference type="PROSITE" id="PS51294"/>
    </source>
</evidence>
<reference evidence="10 11" key="2">
    <citation type="journal article" date="2017" name="Front. Plant Sci.">
        <title>Gene Classification and Mining of Molecular Markers Useful in Red Clover (Trifolium pratense) Breeding.</title>
        <authorList>
            <person name="Istvanek J."/>
            <person name="Dluhosova J."/>
            <person name="Dluhos P."/>
            <person name="Patkova L."/>
            <person name="Nedelnik J."/>
            <person name="Repkova J."/>
        </authorList>
    </citation>
    <scope>NUCLEOTIDE SEQUENCE [LARGE SCALE GENOMIC DNA]</scope>
    <source>
        <strain evidence="11">cv. Tatra</strain>
        <tissue evidence="10">Young leaves</tissue>
    </source>
</reference>